<comment type="similarity">
    <text evidence="2">Belongs to the DNA photolyase class-2 family.</text>
</comment>
<proteinExistence type="inferred from homology"/>
<evidence type="ECO:0000256" key="8">
    <source>
        <dbReference type="ARBA" id="ARBA00023125"/>
    </source>
</evidence>
<evidence type="ECO:0000259" key="16">
    <source>
        <dbReference type="Pfam" id="PF00875"/>
    </source>
</evidence>
<dbReference type="OrthoDB" id="496749at2759"/>
<comment type="cofactor">
    <cofactor evidence="1">
        <name>FAD</name>
        <dbReference type="ChEBI" id="CHEBI:57692"/>
    </cofactor>
</comment>
<dbReference type="SUPFAM" id="SSF48173">
    <property type="entry name" value="Cryptochrome/photolyase FAD-binding domain"/>
    <property type="match status" value="1"/>
</dbReference>
<dbReference type="PANTHER" id="PTHR10211:SF0">
    <property type="entry name" value="DEOXYRIBODIPYRIMIDINE PHOTO-LYASE"/>
    <property type="match status" value="1"/>
</dbReference>
<evidence type="ECO:0000256" key="2">
    <source>
        <dbReference type="ARBA" id="ARBA00006409"/>
    </source>
</evidence>
<dbReference type="PROSITE" id="PS01083">
    <property type="entry name" value="DNA_PHOTOLYASES_2_1"/>
    <property type="match status" value="1"/>
</dbReference>
<dbReference type="GO" id="GO:0003677">
    <property type="term" value="F:DNA binding"/>
    <property type="evidence" value="ECO:0007669"/>
    <property type="project" value="UniProtKB-KW"/>
</dbReference>
<evidence type="ECO:0000256" key="3">
    <source>
        <dbReference type="ARBA" id="ARBA00013149"/>
    </source>
</evidence>
<keyword evidence="6" id="KW-0227">DNA damage</keyword>
<keyword evidence="7" id="KW-0274">FAD</keyword>
<organism evidence="17">
    <name type="scientific">Cyprideis torosa</name>
    <dbReference type="NCBI Taxonomy" id="163714"/>
    <lineage>
        <taxon>Eukaryota</taxon>
        <taxon>Metazoa</taxon>
        <taxon>Ecdysozoa</taxon>
        <taxon>Arthropoda</taxon>
        <taxon>Crustacea</taxon>
        <taxon>Oligostraca</taxon>
        <taxon>Ostracoda</taxon>
        <taxon>Podocopa</taxon>
        <taxon>Podocopida</taxon>
        <taxon>Cytherocopina</taxon>
        <taxon>Cytheroidea</taxon>
        <taxon>Cytherideidae</taxon>
        <taxon>Cyprideis</taxon>
    </lineage>
</organism>
<accession>A0A7R8W9K4</accession>
<reference evidence="17" key="1">
    <citation type="submission" date="2020-11" db="EMBL/GenBank/DDBJ databases">
        <authorList>
            <person name="Tran Van P."/>
        </authorList>
    </citation>
    <scope>NUCLEOTIDE SEQUENCE</scope>
</reference>
<dbReference type="SUPFAM" id="SSF52425">
    <property type="entry name" value="Cryptochrome/photolyase, N-terminal domain"/>
    <property type="match status" value="1"/>
</dbReference>
<dbReference type="InterPro" id="IPR036155">
    <property type="entry name" value="Crypto/Photolyase_N_sf"/>
</dbReference>
<gene>
    <name evidence="17" type="ORF">CTOB1V02_LOCUS2818</name>
</gene>
<dbReference type="InterPro" id="IPR008148">
    <property type="entry name" value="DNA_photolyase_2"/>
</dbReference>
<name>A0A7R8W9K4_9CRUS</name>
<dbReference type="EMBL" id="OB660454">
    <property type="protein sequence ID" value="CAD7224866.1"/>
    <property type="molecule type" value="Genomic_DNA"/>
</dbReference>
<evidence type="ECO:0000256" key="6">
    <source>
        <dbReference type="ARBA" id="ARBA00022763"/>
    </source>
</evidence>
<dbReference type="InterPro" id="IPR052219">
    <property type="entry name" value="Photolyase_Class-2"/>
</dbReference>
<evidence type="ECO:0000256" key="9">
    <source>
        <dbReference type="ARBA" id="ARBA00023204"/>
    </source>
</evidence>
<dbReference type="Gene3D" id="1.25.40.80">
    <property type="match status" value="1"/>
</dbReference>
<dbReference type="AlphaFoldDB" id="A0A7R8W9K4"/>
<evidence type="ECO:0000256" key="13">
    <source>
        <dbReference type="ARBA" id="ARBA00059220"/>
    </source>
</evidence>
<comment type="catalytic activity">
    <reaction evidence="12">
        <text>cyclobutadipyrimidine (in DNA) = 2 pyrimidine residues (in DNA).</text>
        <dbReference type="EC" id="4.1.99.3"/>
    </reaction>
</comment>
<evidence type="ECO:0000256" key="1">
    <source>
        <dbReference type="ARBA" id="ARBA00001974"/>
    </source>
</evidence>
<keyword evidence="9" id="KW-0234">DNA repair</keyword>
<dbReference type="InterPro" id="IPR006050">
    <property type="entry name" value="DNA_photolyase_N"/>
</dbReference>
<dbReference type="PANTHER" id="PTHR10211">
    <property type="entry name" value="DEOXYRIBODIPYRIMIDINE PHOTOLYASE"/>
    <property type="match status" value="1"/>
</dbReference>
<dbReference type="Pfam" id="PF00875">
    <property type="entry name" value="DNA_photolyase"/>
    <property type="match status" value="1"/>
</dbReference>
<dbReference type="NCBIfam" id="TIGR00591">
    <property type="entry name" value="phr2"/>
    <property type="match status" value="1"/>
</dbReference>
<dbReference type="FunFam" id="1.25.40.80:FF:000004">
    <property type="entry name" value="Deoxyribodipyrimidine photolyase"/>
    <property type="match status" value="1"/>
</dbReference>
<evidence type="ECO:0000256" key="7">
    <source>
        <dbReference type="ARBA" id="ARBA00022827"/>
    </source>
</evidence>
<dbReference type="InterPro" id="IPR036134">
    <property type="entry name" value="Crypto/Photolyase_FAD-like_sf"/>
</dbReference>
<dbReference type="EC" id="4.1.99.3" evidence="3"/>
<protein>
    <recommendedName>
        <fullName evidence="4">Deoxyribodipyrimidine photo-lyase</fullName>
        <ecNumber evidence="3">4.1.99.3</ecNumber>
    </recommendedName>
    <alternativeName>
        <fullName evidence="11">DNA photolyase</fullName>
    </alternativeName>
    <alternativeName>
        <fullName evidence="14">Photoreactivating enzyme</fullName>
    </alternativeName>
</protein>
<feature type="compositionally biased region" description="Low complexity" evidence="15">
    <location>
        <begin position="380"/>
        <end position="403"/>
    </location>
</feature>
<evidence type="ECO:0000256" key="15">
    <source>
        <dbReference type="SAM" id="MobiDB-lite"/>
    </source>
</evidence>
<dbReference type="Gene3D" id="1.10.579.10">
    <property type="entry name" value="DNA Cyclobutane Dipyrimidine Photolyase, subunit A, domain 3"/>
    <property type="match status" value="1"/>
</dbReference>
<keyword evidence="5" id="KW-0285">Flavoprotein</keyword>
<sequence length="410" mass="46917">MGLYGEILSHILEWDCMARFFLILEWNSVVADFSPLKIALQWIEGVKGALDKMDVPLIQVDAHNVVPVWETSDKQEYAARTIRRKIHDRLKEFGTEFPPLVPHPAKEAAERIDWQALYDWLEVDESIGPVKWATPGTAAGLRVLEEFLTKRMKKYEKRNDPNEEALSNLSPWFHYGQVAPQRAILEVSLSRKANPKAADSFIEEALVRRELSDNFCFYNPRYDSIEGAADWARKTLNDHKNDVREYLYSFEEFEGSRTHDDLWNAAQIQLVREGKMHGFLRMYWAKKILEWTTSPEEALAFAIKLNDKYELDGRDPNGFVGCMWSICGIHDQGWTERPIFGKIRYMNYAGCKRKFDVVKFVNKYGAKAYPYNKGGTRKVAAGGSTSAAASTSRKRASTPAKSTAAKKAKK</sequence>
<evidence type="ECO:0000256" key="4">
    <source>
        <dbReference type="ARBA" id="ARBA00014046"/>
    </source>
</evidence>
<keyword evidence="8" id="KW-0238">DNA-binding</keyword>
<evidence type="ECO:0000256" key="14">
    <source>
        <dbReference type="ARBA" id="ARBA00083107"/>
    </source>
</evidence>
<comment type="function">
    <text evidence="13">Involved in repair of UV radiation-induced DNA damage. Catalyzes the light-dependent monomerization (300-600 nm) of cyclobutyl pyrimidine dimers (in cis-syn configuration), which are formed between adjacent bases on the same DNA strand upon exposure to ultraviolet radiation.</text>
</comment>
<evidence type="ECO:0000256" key="11">
    <source>
        <dbReference type="ARBA" id="ARBA00031671"/>
    </source>
</evidence>
<dbReference type="FunFam" id="1.10.579.10:FF:000002">
    <property type="entry name" value="Deoxyribodipyrimidine photolyase"/>
    <property type="match status" value="1"/>
</dbReference>
<evidence type="ECO:0000313" key="17">
    <source>
        <dbReference type="EMBL" id="CAD7224866.1"/>
    </source>
</evidence>
<evidence type="ECO:0000256" key="10">
    <source>
        <dbReference type="ARBA" id="ARBA00023239"/>
    </source>
</evidence>
<dbReference type="GO" id="GO:0003904">
    <property type="term" value="F:deoxyribodipyrimidine photo-lyase activity"/>
    <property type="evidence" value="ECO:0007669"/>
    <property type="project" value="UniProtKB-EC"/>
</dbReference>
<dbReference type="InterPro" id="IPR032673">
    <property type="entry name" value="DNA_photolyase_2_CS"/>
</dbReference>
<evidence type="ECO:0000256" key="5">
    <source>
        <dbReference type="ARBA" id="ARBA00022630"/>
    </source>
</evidence>
<feature type="region of interest" description="Disordered" evidence="15">
    <location>
        <begin position="373"/>
        <end position="410"/>
    </location>
</feature>
<feature type="domain" description="Photolyase/cryptochrome alpha/beta" evidence="16">
    <location>
        <begin position="18"/>
        <end position="99"/>
    </location>
</feature>
<keyword evidence="10" id="KW-0456">Lyase</keyword>
<evidence type="ECO:0000256" key="12">
    <source>
        <dbReference type="ARBA" id="ARBA00033999"/>
    </source>
</evidence>
<dbReference type="GO" id="GO:0000719">
    <property type="term" value="P:photoreactive repair"/>
    <property type="evidence" value="ECO:0007669"/>
    <property type="project" value="TreeGrafter"/>
</dbReference>
<dbReference type="PROSITE" id="PS01084">
    <property type="entry name" value="DNA_PHOTOLYASES_2_2"/>
    <property type="match status" value="1"/>
</dbReference>